<evidence type="ECO:0000313" key="2">
    <source>
        <dbReference type="Proteomes" id="UP001177670"/>
    </source>
</evidence>
<comment type="caution">
    <text evidence="1">The sequence shown here is derived from an EMBL/GenBank/DDBJ whole genome shotgun (WGS) entry which is preliminary data.</text>
</comment>
<accession>A0AA40KKU9</accession>
<reference evidence="1" key="1">
    <citation type="submission" date="2021-10" db="EMBL/GenBank/DDBJ databases">
        <title>Melipona bicolor Genome sequencing and assembly.</title>
        <authorList>
            <person name="Araujo N.S."/>
            <person name="Arias M.C."/>
        </authorList>
    </citation>
    <scope>NUCLEOTIDE SEQUENCE</scope>
    <source>
        <strain evidence="1">USP_2M_L1-L4_2017</strain>
        <tissue evidence="1">Whole body</tissue>
    </source>
</reference>
<name>A0AA40KKU9_9HYME</name>
<dbReference type="EMBL" id="JAHYIQ010000019">
    <property type="protein sequence ID" value="KAK1124001.1"/>
    <property type="molecule type" value="Genomic_DNA"/>
</dbReference>
<dbReference type="Proteomes" id="UP001177670">
    <property type="component" value="Unassembled WGS sequence"/>
</dbReference>
<protein>
    <submittedName>
        <fullName evidence="1">Uncharacterized protein</fullName>
    </submittedName>
</protein>
<organism evidence="1 2">
    <name type="scientific">Melipona bicolor</name>
    <dbReference type="NCBI Taxonomy" id="60889"/>
    <lineage>
        <taxon>Eukaryota</taxon>
        <taxon>Metazoa</taxon>
        <taxon>Ecdysozoa</taxon>
        <taxon>Arthropoda</taxon>
        <taxon>Hexapoda</taxon>
        <taxon>Insecta</taxon>
        <taxon>Pterygota</taxon>
        <taxon>Neoptera</taxon>
        <taxon>Endopterygota</taxon>
        <taxon>Hymenoptera</taxon>
        <taxon>Apocrita</taxon>
        <taxon>Aculeata</taxon>
        <taxon>Apoidea</taxon>
        <taxon>Anthophila</taxon>
        <taxon>Apidae</taxon>
        <taxon>Melipona</taxon>
    </lineage>
</organism>
<gene>
    <name evidence="1" type="ORF">K0M31_007029</name>
</gene>
<proteinExistence type="predicted"/>
<evidence type="ECO:0000313" key="1">
    <source>
        <dbReference type="EMBL" id="KAK1124001.1"/>
    </source>
</evidence>
<dbReference type="AlphaFoldDB" id="A0AA40KKU9"/>
<sequence length="136" mass="15038">MGSRSNEGDNKDERSARFVHLGSLFAQKDGLSASMTYPFFKAHANLKKGGGSLRDRKDFPEELFSNETRSKPTIRYILRPPVIHRTDYLAIADDASSSYKGGWSHATSPAPGQGKFLSNLCSANPSSHFDPAQYLR</sequence>
<keyword evidence="2" id="KW-1185">Reference proteome</keyword>